<keyword evidence="2" id="KW-0479">Metal-binding</keyword>
<proteinExistence type="inferred from homology"/>
<comment type="function">
    <text evidence="11">Catalytic subunit of a heterodimeric structure-specific endonuclease that resolves DNA secondary structures generated during DNA repair and recombination. Has endonuclease activity towards branched DNA substrates, introducing single-strand cuts in duplex DNA close to junctions with ss-DNA.</text>
</comment>
<dbReference type="InterPro" id="IPR035901">
    <property type="entry name" value="GIY-YIG_endonuc_sf"/>
</dbReference>
<dbReference type="GO" id="GO:0008270">
    <property type="term" value="F:zinc ion binding"/>
    <property type="evidence" value="ECO:0007669"/>
    <property type="project" value="UniProtKB-KW"/>
</dbReference>
<dbReference type="HAMAP" id="MF_03100">
    <property type="entry name" value="Endonuc_su_Slx1"/>
    <property type="match status" value="1"/>
</dbReference>
<dbReference type="GO" id="GO:0008821">
    <property type="term" value="F:crossover junction DNA endonuclease activity"/>
    <property type="evidence" value="ECO:0007669"/>
    <property type="project" value="TreeGrafter"/>
</dbReference>
<evidence type="ECO:0000256" key="4">
    <source>
        <dbReference type="ARBA" id="ARBA00022763"/>
    </source>
</evidence>
<dbReference type="GO" id="GO:0033557">
    <property type="term" value="C:Slx1-Slx4 complex"/>
    <property type="evidence" value="ECO:0007669"/>
    <property type="project" value="UniProtKB-UniRule"/>
</dbReference>
<name>A0A1B6L835_9HEMI</name>
<evidence type="ECO:0000256" key="11">
    <source>
        <dbReference type="HAMAP-Rule" id="MF_03100"/>
    </source>
</evidence>
<dbReference type="Gene3D" id="3.40.1440.10">
    <property type="entry name" value="GIY-YIG endonuclease"/>
    <property type="match status" value="1"/>
</dbReference>
<dbReference type="InterPro" id="IPR000305">
    <property type="entry name" value="GIY-YIG_endonuc"/>
</dbReference>
<dbReference type="Gene3D" id="3.30.40.10">
    <property type="entry name" value="Zinc/RING finger domain, C3HC4 (zinc finger)"/>
    <property type="match status" value="1"/>
</dbReference>
<keyword evidence="1 11" id="KW-0540">Nuclease</keyword>
<reference evidence="13" key="1">
    <citation type="submission" date="2015-11" db="EMBL/GenBank/DDBJ databases">
        <title>De novo transcriptome assembly of four potential Pierce s Disease insect vectors from Arizona vineyards.</title>
        <authorList>
            <person name="Tassone E.E."/>
        </authorList>
    </citation>
    <scope>NUCLEOTIDE SEQUENCE</scope>
</reference>
<dbReference type="Pfam" id="PF01541">
    <property type="entry name" value="GIY-YIG"/>
    <property type="match status" value="1"/>
</dbReference>
<keyword evidence="8 11" id="KW-0233">DNA recombination</keyword>
<dbReference type="GO" id="GO:0000724">
    <property type="term" value="P:double-strand break repair via homologous recombination"/>
    <property type="evidence" value="ECO:0007669"/>
    <property type="project" value="TreeGrafter"/>
</dbReference>
<keyword evidence="7" id="KW-0862">Zinc</keyword>
<evidence type="ECO:0000256" key="7">
    <source>
        <dbReference type="ARBA" id="ARBA00022833"/>
    </source>
</evidence>
<dbReference type="EMBL" id="GEBQ01020161">
    <property type="protein sequence ID" value="JAT19816.1"/>
    <property type="molecule type" value="Transcribed_RNA"/>
</dbReference>
<evidence type="ECO:0000256" key="1">
    <source>
        <dbReference type="ARBA" id="ARBA00022722"/>
    </source>
</evidence>
<dbReference type="InterPro" id="IPR027520">
    <property type="entry name" value="Slx1"/>
</dbReference>
<evidence type="ECO:0000313" key="13">
    <source>
        <dbReference type="EMBL" id="JAT19816.1"/>
    </source>
</evidence>
<evidence type="ECO:0000256" key="3">
    <source>
        <dbReference type="ARBA" id="ARBA00022759"/>
    </source>
</evidence>
<evidence type="ECO:0000256" key="2">
    <source>
        <dbReference type="ARBA" id="ARBA00022723"/>
    </source>
</evidence>
<evidence type="ECO:0000256" key="6">
    <source>
        <dbReference type="ARBA" id="ARBA00022801"/>
    </source>
</evidence>
<evidence type="ECO:0000256" key="9">
    <source>
        <dbReference type="ARBA" id="ARBA00023204"/>
    </source>
</evidence>
<evidence type="ECO:0000259" key="12">
    <source>
        <dbReference type="PROSITE" id="PS50164"/>
    </source>
</evidence>
<comment type="subcellular location">
    <subcellularLocation>
        <location evidence="11">Nucleus</location>
    </subcellularLocation>
</comment>
<keyword evidence="10 11" id="KW-0539">Nucleus</keyword>
<dbReference type="PROSITE" id="PS50164">
    <property type="entry name" value="GIY_YIG"/>
    <property type="match status" value="1"/>
</dbReference>
<dbReference type="PANTHER" id="PTHR20208">
    <property type="entry name" value="STRUCTURE-SPECIFIC ENDONUCLEASE SUBUNIT SLX1"/>
    <property type="match status" value="1"/>
</dbReference>
<comment type="cofactor">
    <cofactor evidence="11">
        <name>a divalent metal cation</name>
        <dbReference type="ChEBI" id="CHEBI:60240"/>
    </cofactor>
</comment>
<dbReference type="SUPFAM" id="SSF82771">
    <property type="entry name" value="GIY-YIG endonuclease"/>
    <property type="match status" value="1"/>
</dbReference>
<keyword evidence="4 11" id="KW-0227">DNA damage</keyword>
<dbReference type="Pfam" id="PF21202">
    <property type="entry name" value="SLX1_C"/>
    <property type="match status" value="1"/>
</dbReference>
<comment type="subunit">
    <text evidence="11">Forms a heterodimer with a member of the SLX4 family.</text>
</comment>
<sequence length="259" mass="30002">MSQNVNQTTTPDLMESFFGVYLLYSLNPKYKGRTYIGYTVDPNRRISQHNKGCSSGGARKTNNRGPWEMVLIVHGFPNDISALRFEWAWQHPQRSRRLRNVSRKKPRERDYQYRLRILLEMLRMGPWNKLPLTVRWLVEQYQQDFQADSCPPMHMPVTIGPVCVKKVTQDRSEVSVTQGLEKCHICSRTVDQEDTLFCVIPQCPCVSHIVCLARHFLGNDSEEILPVEGTCPKCNANILWGDLIRKRNGCFKHLQHSPS</sequence>
<dbReference type="FunFam" id="3.40.1440.10:FF:000008">
    <property type="entry name" value="Structure-specific endonuclease subunit SLX1 homolog"/>
    <property type="match status" value="1"/>
</dbReference>
<comment type="similarity">
    <text evidence="11">Belongs to the SLX1 family.</text>
</comment>
<dbReference type="PANTHER" id="PTHR20208:SF10">
    <property type="entry name" value="STRUCTURE-SPECIFIC ENDONUCLEASE SUBUNIT SLX1"/>
    <property type="match status" value="1"/>
</dbReference>
<evidence type="ECO:0000256" key="8">
    <source>
        <dbReference type="ARBA" id="ARBA00023172"/>
    </source>
</evidence>
<keyword evidence="9 11" id="KW-0234">DNA repair</keyword>
<keyword evidence="5" id="KW-0863">Zinc-finger</keyword>
<dbReference type="InterPro" id="IPR013083">
    <property type="entry name" value="Znf_RING/FYVE/PHD"/>
</dbReference>
<protein>
    <recommendedName>
        <fullName evidence="11">Structure-specific endonuclease subunit SLX1 homolog</fullName>
        <ecNumber evidence="11">3.1.-.-</ecNumber>
    </recommendedName>
</protein>
<evidence type="ECO:0000256" key="5">
    <source>
        <dbReference type="ARBA" id="ARBA00022771"/>
    </source>
</evidence>
<accession>A0A1B6L835</accession>
<comment type="caution">
    <text evidence="11">Lacks conserved residue(s) required for the propagation of feature annotation.</text>
</comment>
<keyword evidence="3 11" id="KW-0255">Endonuclease</keyword>
<dbReference type="EC" id="3.1.-.-" evidence="11"/>
<dbReference type="AlphaFoldDB" id="A0A1B6L835"/>
<dbReference type="InterPro" id="IPR048749">
    <property type="entry name" value="SLX1_C"/>
</dbReference>
<dbReference type="InterPro" id="IPR050381">
    <property type="entry name" value="SLX1_endonuclease"/>
</dbReference>
<keyword evidence="6 11" id="KW-0378">Hydrolase</keyword>
<evidence type="ECO:0000256" key="10">
    <source>
        <dbReference type="ARBA" id="ARBA00023242"/>
    </source>
</evidence>
<dbReference type="CDD" id="cd10455">
    <property type="entry name" value="GIY-YIG_SLX1"/>
    <property type="match status" value="1"/>
</dbReference>
<gene>
    <name evidence="13" type="ORF">g.31640</name>
</gene>
<organism evidence="13">
    <name type="scientific">Graphocephala atropunctata</name>
    <dbReference type="NCBI Taxonomy" id="36148"/>
    <lineage>
        <taxon>Eukaryota</taxon>
        <taxon>Metazoa</taxon>
        <taxon>Ecdysozoa</taxon>
        <taxon>Arthropoda</taxon>
        <taxon>Hexapoda</taxon>
        <taxon>Insecta</taxon>
        <taxon>Pterygota</taxon>
        <taxon>Neoptera</taxon>
        <taxon>Paraneoptera</taxon>
        <taxon>Hemiptera</taxon>
        <taxon>Auchenorrhyncha</taxon>
        <taxon>Membracoidea</taxon>
        <taxon>Cicadellidae</taxon>
        <taxon>Cicadellinae</taxon>
        <taxon>Cicadellini</taxon>
        <taxon>Graphocephala</taxon>
    </lineage>
</organism>
<dbReference type="GO" id="GO:0017108">
    <property type="term" value="F:5'-flap endonuclease activity"/>
    <property type="evidence" value="ECO:0007669"/>
    <property type="project" value="InterPro"/>
</dbReference>
<feature type="domain" description="GIY-YIG" evidence="12">
    <location>
        <begin position="16"/>
        <end position="101"/>
    </location>
</feature>